<keyword evidence="3" id="KW-1185">Reference proteome</keyword>
<dbReference type="EMBL" id="CP154795">
    <property type="protein sequence ID" value="XAN07206.1"/>
    <property type="molecule type" value="Genomic_DNA"/>
</dbReference>
<dbReference type="PANTHER" id="PTHR34215:SF1">
    <property type="entry name" value="YLXR DOMAIN-CONTAINING PROTEIN"/>
    <property type="match status" value="1"/>
</dbReference>
<dbReference type="SUPFAM" id="SSF64376">
    <property type="entry name" value="YlxR-like"/>
    <property type="match status" value="1"/>
</dbReference>
<dbReference type="InterPro" id="IPR035931">
    <property type="entry name" value="YlxR-like_sf"/>
</dbReference>
<evidence type="ECO:0000259" key="1">
    <source>
        <dbReference type="Pfam" id="PF04296"/>
    </source>
</evidence>
<reference evidence="2 3" key="1">
    <citation type="submission" date="2024-04" db="EMBL/GenBank/DDBJ databases">
        <title>Isolation of an actinomycete strain from pig manure.</title>
        <authorList>
            <person name="Gong T."/>
            <person name="Yu Z."/>
            <person name="An M."/>
            <person name="Wei C."/>
            <person name="Yang W."/>
            <person name="Liu L."/>
        </authorList>
    </citation>
    <scope>NUCLEOTIDE SEQUENCE [LARGE SCALE GENOMIC DNA]</scope>
    <source>
        <strain evidence="2 3">ZF39</strain>
    </source>
</reference>
<organism evidence="2 3">
    <name type="scientific">Ammonicoccus fulvus</name>
    <dbReference type="NCBI Taxonomy" id="3138240"/>
    <lineage>
        <taxon>Bacteria</taxon>
        <taxon>Bacillati</taxon>
        <taxon>Actinomycetota</taxon>
        <taxon>Actinomycetes</taxon>
        <taxon>Propionibacteriales</taxon>
        <taxon>Propionibacteriaceae</taxon>
        <taxon>Ammonicoccus</taxon>
    </lineage>
</organism>
<sequence length="99" mass="10401">MTPERTCVGCRATAPQDQLVRVALDSSGLVVVVDEQRRTPGRGAYVHRDPRCITQAVKRNAAQRALRAPRADVSALSALGSALSAEEAALCEKGSGGVE</sequence>
<name>A0ABZ3FRH2_9ACTN</name>
<dbReference type="RefSeq" id="WP_425308656.1">
    <property type="nucleotide sequence ID" value="NZ_CP154795.1"/>
</dbReference>
<proteinExistence type="predicted"/>
<feature type="domain" description="YlxR" evidence="1">
    <location>
        <begin position="5"/>
        <end position="69"/>
    </location>
</feature>
<dbReference type="Pfam" id="PF04296">
    <property type="entry name" value="YlxR"/>
    <property type="match status" value="1"/>
</dbReference>
<evidence type="ECO:0000313" key="2">
    <source>
        <dbReference type="EMBL" id="XAN07206.1"/>
    </source>
</evidence>
<dbReference type="Proteomes" id="UP001442841">
    <property type="component" value="Chromosome"/>
</dbReference>
<gene>
    <name evidence="2" type="ORF">AADG42_07840</name>
</gene>
<dbReference type="InterPro" id="IPR037465">
    <property type="entry name" value="YlxR"/>
</dbReference>
<protein>
    <submittedName>
        <fullName evidence="2">YlxR family protein</fullName>
    </submittedName>
</protein>
<accession>A0ABZ3FRH2</accession>
<dbReference type="Gene3D" id="3.30.1230.10">
    <property type="entry name" value="YlxR-like"/>
    <property type="match status" value="1"/>
</dbReference>
<dbReference type="InterPro" id="IPR007393">
    <property type="entry name" value="YlxR_dom"/>
</dbReference>
<evidence type="ECO:0000313" key="3">
    <source>
        <dbReference type="Proteomes" id="UP001442841"/>
    </source>
</evidence>
<dbReference type="PANTHER" id="PTHR34215">
    <property type="entry name" value="BLL0784 PROTEIN"/>
    <property type="match status" value="1"/>
</dbReference>